<comment type="caution">
    <text evidence="1">The sequence shown here is derived from an EMBL/GenBank/DDBJ whole genome shotgun (WGS) entry which is preliminary data.</text>
</comment>
<evidence type="ECO:0000313" key="2">
    <source>
        <dbReference type="Proteomes" id="UP001259587"/>
    </source>
</evidence>
<proteinExistence type="predicted"/>
<keyword evidence="2" id="KW-1185">Reference proteome</keyword>
<organism evidence="1 2">
    <name type="scientific">Pseudomonas hunanensis</name>
    <dbReference type="NCBI Taxonomy" id="1247546"/>
    <lineage>
        <taxon>Bacteria</taxon>
        <taxon>Pseudomonadati</taxon>
        <taxon>Pseudomonadota</taxon>
        <taxon>Gammaproteobacteria</taxon>
        <taxon>Pseudomonadales</taxon>
        <taxon>Pseudomonadaceae</taxon>
        <taxon>Pseudomonas</taxon>
    </lineage>
</organism>
<accession>A0ACC6K4R0</accession>
<gene>
    <name evidence="1" type="ORF">J2W83_003074</name>
</gene>
<evidence type="ECO:0000313" key="1">
    <source>
        <dbReference type="EMBL" id="MDR6713466.1"/>
    </source>
</evidence>
<reference evidence="1" key="1">
    <citation type="submission" date="2023-07" db="EMBL/GenBank/DDBJ databases">
        <title>Sorghum-associated microbial communities from plants grown in Nebraska, USA.</title>
        <authorList>
            <person name="Schachtman D."/>
        </authorList>
    </citation>
    <scope>NUCLEOTIDE SEQUENCE</scope>
    <source>
        <strain evidence="1">BE56</strain>
    </source>
</reference>
<name>A0ACC6K4R0_9PSED</name>
<sequence length="442" mass="47974">MNSATPGISELERSTMRRVAWRILPFLIICYLIAIIDRGNIGMASLQMNEDLGLTAKVFGFASSLFFFAYFLIEVPSNLAMQRYGARIWIARIMVTWGLISAGTAFVQGANSLYVMRFLLGAAEAGFFPGVLLYLTYWLPSAYRARMVAIFMVAIPAANFIGSPLSGLLLSLDGWMGMRGWHWLFIIEGVPAVLLGIACLFVLTDRPQQAKWLTDEQRGWLIQRLAEESSKKTAIGHMSLWKLLRHKDIWVLALIYSGASAAGSTMSVWAPQLLKTFGLSSMEIGLVNAIPYGIASVMMVFWGRSSDRTGERRWHTAMTLLLIAAGLLMTLFTSSLPATVVMLSLVLIGAYSMKGPFWALVSGWLSSSTAAAGLAAVGALANLIGGGIMVNAYGAIHDATGSYAIALMPLAALCTLAGIMVLVIGRKRQREQAELANPAIAK</sequence>
<dbReference type="EMBL" id="JAVDTH010000017">
    <property type="protein sequence ID" value="MDR6713466.1"/>
    <property type="molecule type" value="Genomic_DNA"/>
</dbReference>
<dbReference type="Proteomes" id="UP001259587">
    <property type="component" value="Unassembled WGS sequence"/>
</dbReference>
<protein>
    <submittedName>
        <fullName evidence="1">MFS family permease</fullName>
    </submittedName>
</protein>